<evidence type="ECO:0000256" key="2">
    <source>
        <dbReference type="ARBA" id="ARBA00022692"/>
    </source>
</evidence>
<dbReference type="AlphaFoldDB" id="A0A8M1KSW8"/>
<evidence type="ECO:0000256" key="9">
    <source>
        <dbReference type="SAM" id="SignalP"/>
    </source>
</evidence>
<organism evidence="11 12">
    <name type="scientific">Clupea harengus</name>
    <name type="common">Atlantic herring</name>
    <dbReference type="NCBI Taxonomy" id="7950"/>
    <lineage>
        <taxon>Eukaryota</taxon>
        <taxon>Metazoa</taxon>
        <taxon>Chordata</taxon>
        <taxon>Craniata</taxon>
        <taxon>Vertebrata</taxon>
        <taxon>Euteleostomi</taxon>
        <taxon>Actinopterygii</taxon>
        <taxon>Neopterygii</taxon>
        <taxon>Teleostei</taxon>
        <taxon>Clupei</taxon>
        <taxon>Clupeiformes</taxon>
        <taxon>Clupeoidei</taxon>
        <taxon>Clupeidae</taxon>
        <taxon>Clupea</taxon>
    </lineage>
</organism>
<dbReference type="FunFam" id="2.10.70.80:FF:000001">
    <property type="entry name" value="Sortilin-related VPS10 domain-containing receptor 1"/>
    <property type="match status" value="1"/>
</dbReference>
<reference evidence="12" key="1">
    <citation type="submission" date="2025-08" db="UniProtKB">
        <authorList>
            <consortium name="RefSeq"/>
        </authorList>
    </citation>
    <scope>IDENTIFICATION</scope>
</reference>
<protein>
    <submittedName>
        <fullName evidence="12">VPS10 domain-containing receptor SorCS3</fullName>
    </submittedName>
</protein>
<keyword evidence="6" id="KW-0472">Membrane</keyword>
<evidence type="ECO:0000256" key="6">
    <source>
        <dbReference type="ARBA" id="ARBA00023136"/>
    </source>
</evidence>
<evidence type="ECO:0000256" key="3">
    <source>
        <dbReference type="ARBA" id="ARBA00022729"/>
    </source>
</evidence>
<dbReference type="GeneID" id="122133415"/>
<evidence type="ECO:0000256" key="4">
    <source>
        <dbReference type="ARBA" id="ARBA00022737"/>
    </source>
</evidence>
<dbReference type="GO" id="GO:0016020">
    <property type="term" value="C:membrane"/>
    <property type="evidence" value="ECO:0007669"/>
    <property type="project" value="UniProtKB-SubCell"/>
</dbReference>
<name>A0A8M1KSW8_CLUHA</name>
<dbReference type="Proteomes" id="UP000515152">
    <property type="component" value="Chromosome 13"/>
</dbReference>
<dbReference type="KEGG" id="char:122133415"/>
<evidence type="ECO:0000259" key="10">
    <source>
        <dbReference type="SMART" id="SM00602"/>
    </source>
</evidence>
<keyword evidence="2" id="KW-0812">Transmembrane</keyword>
<dbReference type="RefSeq" id="XP_042565523.1">
    <property type="nucleotide sequence ID" value="XM_042709589.1"/>
</dbReference>
<keyword evidence="5" id="KW-1133">Transmembrane helix</keyword>
<evidence type="ECO:0000256" key="7">
    <source>
        <dbReference type="ARBA" id="ARBA00023180"/>
    </source>
</evidence>
<dbReference type="InterPro" id="IPR050310">
    <property type="entry name" value="VPS10-sortilin"/>
</dbReference>
<feature type="compositionally biased region" description="Basic and acidic residues" evidence="8">
    <location>
        <begin position="84"/>
        <end position="131"/>
    </location>
</feature>
<sequence length="996" mass="111548">MRCWGAFVLLDLAPCSSRASLRSISFTLPAGPQEHHQNPGKNRRTNTAGEPVEPLVAVDFSLVPPENRAGEPSRGATRAPLRLEPAEGGRGWRAERRGAERRGPGASHDGQKRERRGAERRGSAASHDKQTVSELQLRSSSFALFGDSAHNQAMVYWTGYNSSVILILTKLFDFNLGTVTDSSLWRSLDLGSSYEKLNDRMDSRLVLSYLYVCPSNNRKILLVSDPEMDSSVVVSSDEGNSFQRLSISFTIQSLLFHPVEDDWLLAYSQEQKLYFSEDFGRNWNLVHESVSPGRFYWAVSGLDEDSDLVHLEAQDPSGLLRYITCLAGSCPDSRKFPFFGRIDEGSLVVQDDYVFVQVTTVGPTKYFVSYQRQPFQSIQLPKYCLPKDMHIISTEGQVLAGVQQWDENDTYSLYMSDRHGNYFSPALTYVRISRSVAGILNMDVYKVAGVSGVLLANRREGGRVRTFISFSQGQMWRLLIPPATEPHCSLPSCSLHLHLRMSESPYSPDSIISSASAPGLIIATGTLGSELTNHNTRTFLSSDAGNTWRQVFDKEQRVWFLEDGGALLAITQASVPISHLWLSIDEGRSWLQYRFSASPLFVDGVLMEQDTHHHIITFFGHLSHRSDWQLIKVNYRNLFNRQCTSEDYQIWPLLNQGEPCVMGQRQNFRKRRPGSRCILGRRYLKLVSAESCSCAPYDFECDYGFERQLDGICSPAFWYQGSGIGTNCTSGQISGYRKVVTNSCDESVEHHLGPRMHQCDATAPNGVRLSTTHSDLTARPHTNVTFLIHTQQVYSSGLDVQLDLGDGVCVSPSVLKRVSDSTTHVYTHTNVYSHTYVYTHAGIYRVSAHVRNHLGADDSQLFLHVTSPVEQVILSAPRVLLLGKHTNLSALVLPDIPKTAVYYWWIDNSTEPVVTLEGWLLTSFHRVGVAHVSLQVSSEGVVRQDSSTIIVTEVFRSMLLTFSPNLEEHNPAIPEWREDLSRVVMATISQGHISTN</sequence>
<dbReference type="InterPro" id="IPR031778">
    <property type="entry name" value="Sortilin_N"/>
</dbReference>
<proteinExistence type="predicted"/>
<feature type="domain" description="VPS10" evidence="10">
    <location>
        <begin position="173"/>
        <end position="764"/>
    </location>
</feature>
<accession>A0A8M1KSW8</accession>
<evidence type="ECO:0000256" key="1">
    <source>
        <dbReference type="ARBA" id="ARBA00004370"/>
    </source>
</evidence>
<dbReference type="PANTHER" id="PTHR12106:SF10">
    <property type="entry name" value="VPS10 DOMAIN-CONTAINING RECEPTOR SORCS3"/>
    <property type="match status" value="1"/>
</dbReference>
<keyword evidence="3 9" id="KW-0732">Signal</keyword>
<evidence type="ECO:0000313" key="12">
    <source>
        <dbReference type="RefSeq" id="XP_042565523.1"/>
    </source>
</evidence>
<keyword evidence="4" id="KW-0677">Repeat</keyword>
<keyword evidence="12" id="KW-0675">Receptor</keyword>
<evidence type="ECO:0000313" key="11">
    <source>
        <dbReference type="Proteomes" id="UP000515152"/>
    </source>
</evidence>
<dbReference type="OrthoDB" id="8897213at2759"/>
<dbReference type="InterPro" id="IPR031777">
    <property type="entry name" value="Sortilin_C"/>
</dbReference>
<evidence type="ECO:0000256" key="5">
    <source>
        <dbReference type="ARBA" id="ARBA00022989"/>
    </source>
</evidence>
<feature type="signal peptide" evidence="9">
    <location>
        <begin position="1"/>
        <end position="19"/>
    </location>
</feature>
<dbReference type="Pfam" id="PF15902">
    <property type="entry name" value="Sortilin-Vps10"/>
    <property type="match status" value="1"/>
</dbReference>
<feature type="chain" id="PRO_5035483144" evidence="9">
    <location>
        <begin position="20"/>
        <end position="996"/>
    </location>
</feature>
<dbReference type="Pfam" id="PF15901">
    <property type="entry name" value="Sortilin_C"/>
    <property type="match status" value="1"/>
</dbReference>
<feature type="region of interest" description="Disordered" evidence="8">
    <location>
        <begin position="61"/>
        <end position="132"/>
    </location>
</feature>
<gene>
    <name evidence="12" type="primary">sorcs3b</name>
</gene>
<comment type="subcellular location">
    <subcellularLocation>
        <location evidence="1">Membrane</location>
    </subcellularLocation>
</comment>
<dbReference type="SMART" id="SM00602">
    <property type="entry name" value="VPS10"/>
    <property type="match status" value="1"/>
</dbReference>
<dbReference type="InterPro" id="IPR006581">
    <property type="entry name" value="VPS10"/>
</dbReference>
<feature type="region of interest" description="Disordered" evidence="8">
    <location>
        <begin position="29"/>
        <end position="48"/>
    </location>
</feature>
<keyword evidence="7" id="KW-0325">Glycoprotein</keyword>
<keyword evidence="11" id="KW-1185">Reference proteome</keyword>
<evidence type="ECO:0000256" key="8">
    <source>
        <dbReference type="SAM" id="MobiDB-lite"/>
    </source>
</evidence>
<dbReference type="PANTHER" id="PTHR12106">
    <property type="entry name" value="SORTILIN RELATED"/>
    <property type="match status" value="1"/>
</dbReference>